<reference evidence="1 3" key="1">
    <citation type="submission" date="2014-08" db="EMBL/GenBank/DDBJ databases">
        <title>Porphyromonas cangingivalis strain:COT-109_OH1386 Genome sequencing.</title>
        <authorList>
            <person name="Wallis C."/>
            <person name="Deusch O."/>
            <person name="O'Flynn C."/>
            <person name="Davis I."/>
            <person name="Jospin G."/>
            <person name="Darling A.E."/>
            <person name="Coil D.A."/>
            <person name="Alexiev A."/>
            <person name="Horsfall A."/>
            <person name="Kirkwood N."/>
            <person name="Harris S."/>
            <person name="Eisen J.A."/>
        </authorList>
    </citation>
    <scope>NUCLEOTIDE SEQUENCE [LARGE SCALE GENOMIC DNA]</scope>
    <source>
        <strain evidence="3">COT-109 OH1386</strain>
        <strain evidence="1">COT-109_OH1386</strain>
    </source>
</reference>
<dbReference type="EMBL" id="FUWL01000010">
    <property type="protein sequence ID" value="SJZ60404.1"/>
    <property type="molecule type" value="Genomic_DNA"/>
</dbReference>
<organism evidence="1 3">
    <name type="scientific">Porphyromonas cangingivalis</name>
    <dbReference type="NCBI Taxonomy" id="36874"/>
    <lineage>
        <taxon>Bacteria</taxon>
        <taxon>Pseudomonadati</taxon>
        <taxon>Bacteroidota</taxon>
        <taxon>Bacteroidia</taxon>
        <taxon>Bacteroidales</taxon>
        <taxon>Porphyromonadaceae</taxon>
        <taxon>Porphyromonas</taxon>
    </lineage>
</organism>
<dbReference type="InterPro" id="IPR025563">
    <property type="entry name" value="DUF4286"/>
</dbReference>
<dbReference type="OrthoDB" id="1121837at2"/>
<name>A0A099WYW5_PORCN</name>
<keyword evidence="3" id="KW-1185">Reference proteome</keyword>
<proteinExistence type="predicted"/>
<evidence type="ECO:0000313" key="4">
    <source>
        <dbReference type="Proteomes" id="UP000189956"/>
    </source>
</evidence>
<dbReference type="EMBL" id="JQJD01000008">
    <property type="protein sequence ID" value="KGN82753.1"/>
    <property type="molecule type" value="Genomic_DNA"/>
</dbReference>
<dbReference type="Pfam" id="PF14114">
    <property type="entry name" value="DUF4286"/>
    <property type="match status" value="1"/>
</dbReference>
<dbReference type="AlphaFoldDB" id="A0A099WYW5"/>
<sequence length="103" mass="12231">MPRFKYNVTIHCTRQVHEDVLEYLRTELIPKWSTYVHWHSPQLMLIHTGMPEDEMVGYALQFECDDLAKLDGFDYTADPTLRRLIDAYPQRVMPFAVLMEVIE</sequence>
<evidence type="ECO:0000313" key="3">
    <source>
        <dbReference type="Proteomes" id="UP000030125"/>
    </source>
</evidence>
<dbReference type="RefSeq" id="WP_025838063.1">
    <property type="nucleotide sequence ID" value="NZ_FUWL01000010.1"/>
</dbReference>
<accession>A0A099WYW5</accession>
<protein>
    <submittedName>
        <fullName evidence="1">Uncharacterized protein</fullName>
    </submittedName>
</protein>
<reference evidence="2 4" key="2">
    <citation type="submission" date="2017-02" db="EMBL/GenBank/DDBJ databases">
        <authorList>
            <person name="Peterson S.W."/>
        </authorList>
    </citation>
    <scope>NUCLEOTIDE SEQUENCE [LARGE SCALE GENOMIC DNA]</scope>
    <source>
        <strain evidence="2 4">ATCC 700135</strain>
    </source>
</reference>
<evidence type="ECO:0000313" key="2">
    <source>
        <dbReference type="EMBL" id="SJZ60404.1"/>
    </source>
</evidence>
<gene>
    <name evidence="1" type="ORF">HQ35_02040</name>
    <name evidence="2" type="ORF">SAMN02745205_01335</name>
</gene>
<dbReference type="Proteomes" id="UP000189956">
    <property type="component" value="Unassembled WGS sequence"/>
</dbReference>
<dbReference type="Proteomes" id="UP000030125">
    <property type="component" value="Unassembled WGS sequence"/>
</dbReference>
<evidence type="ECO:0000313" key="1">
    <source>
        <dbReference type="EMBL" id="KGN82753.1"/>
    </source>
</evidence>